<evidence type="ECO:0000313" key="2">
    <source>
        <dbReference type="Proteomes" id="UP000198440"/>
    </source>
</evidence>
<evidence type="ECO:0000313" key="1">
    <source>
        <dbReference type="EMBL" id="SNS76258.1"/>
    </source>
</evidence>
<dbReference type="SUPFAM" id="SSF51197">
    <property type="entry name" value="Clavaminate synthase-like"/>
    <property type="match status" value="1"/>
</dbReference>
<dbReference type="RefSeq" id="WP_425426633.1">
    <property type="nucleotide sequence ID" value="NZ_FZON01000031.1"/>
</dbReference>
<name>A0A239H5G7_9RHOB</name>
<reference evidence="1 2" key="1">
    <citation type="submission" date="2017-06" db="EMBL/GenBank/DDBJ databases">
        <authorList>
            <person name="Kim H.J."/>
            <person name="Triplett B.A."/>
        </authorList>
    </citation>
    <scope>NUCLEOTIDE SEQUENCE [LARGE SCALE GENOMIC DNA]</scope>
    <source>
        <strain evidence="1 2">DSM 11445</strain>
    </source>
</reference>
<proteinExistence type="predicted"/>
<protein>
    <recommendedName>
        <fullName evidence="3">Phytanoyl-CoA dioxygenase (PhyH)</fullName>
    </recommendedName>
</protein>
<dbReference type="AlphaFoldDB" id="A0A239H5G7"/>
<dbReference type="Proteomes" id="UP000198440">
    <property type="component" value="Unassembled WGS sequence"/>
</dbReference>
<accession>A0A239H5G7</accession>
<sequence>MGISALEILGWTRFATNPQTLAWAREALRAGREVLADPAMRAKWLQCQGTWFVGVDALPTAPDGSIAGVPLAGSAIDALGPFPDLHPAQLSVTFPGYPRPRDGESDAGFRYRLRRDAAHVDGIIAEGPNRRRRILEPHAWILGLPLTEADPAASPLVVWEGSHAVMRAALREALDGYPPEDWGGVDVTEAYAAARRTCFETCRRVTLPAAPGEAIALHRLTLHGIAPWQVRAEAAPEGRMIAYFRPLIDSGVFGWIQP</sequence>
<gene>
    <name evidence="1" type="ORF">SAMN04488078_10316</name>
</gene>
<organism evidence="1 2">
    <name type="scientific">Antarctobacter heliothermus</name>
    <dbReference type="NCBI Taxonomy" id="74033"/>
    <lineage>
        <taxon>Bacteria</taxon>
        <taxon>Pseudomonadati</taxon>
        <taxon>Pseudomonadota</taxon>
        <taxon>Alphaproteobacteria</taxon>
        <taxon>Rhodobacterales</taxon>
        <taxon>Roseobacteraceae</taxon>
        <taxon>Antarctobacter</taxon>
    </lineage>
</organism>
<dbReference type="EMBL" id="FZON01000031">
    <property type="protein sequence ID" value="SNS76258.1"/>
    <property type="molecule type" value="Genomic_DNA"/>
</dbReference>
<dbReference type="Gene3D" id="2.60.120.620">
    <property type="entry name" value="q2cbj1_9rhob like domain"/>
    <property type="match status" value="1"/>
</dbReference>
<evidence type="ECO:0008006" key="3">
    <source>
        <dbReference type="Google" id="ProtNLM"/>
    </source>
</evidence>